<proteinExistence type="predicted"/>
<dbReference type="Proteomes" id="UP000094527">
    <property type="component" value="Unassembled WGS sequence"/>
</dbReference>
<accession>A0A1D2M0Q6</accession>
<comment type="caution">
    <text evidence="3">The sequence shown here is derived from an EMBL/GenBank/DDBJ whole genome shotgun (WGS) entry which is preliminary data.</text>
</comment>
<name>A0A1D2M0Q6_ORCCI</name>
<evidence type="ECO:0000313" key="3">
    <source>
        <dbReference type="EMBL" id="ODM86545.1"/>
    </source>
</evidence>
<keyword evidence="2" id="KW-0812">Transmembrane</keyword>
<keyword evidence="4" id="KW-1185">Reference proteome</keyword>
<reference evidence="3 4" key="1">
    <citation type="journal article" date="2016" name="Genome Biol. Evol.">
        <title>Gene Family Evolution Reflects Adaptation to Soil Environmental Stressors in the Genome of the Collembolan Orchesella cincta.</title>
        <authorList>
            <person name="Faddeeva-Vakhrusheva A."/>
            <person name="Derks M.F."/>
            <person name="Anvar S.Y."/>
            <person name="Agamennone V."/>
            <person name="Suring W."/>
            <person name="Smit S."/>
            <person name="van Straalen N.M."/>
            <person name="Roelofs D."/>
        </authorList>
    </citation>
    <scope>NUCLEOTIDE SEQUENCE [LARGE SCALE GENOMIC DNA]</scope>
    <source>
        <tissue evidence="3">Mixed pool</tissue>
    </source>
</reference>
<evidence type="ECO:0000313" key="4">
    <source>
        <dbReference type="Proteomes" id="UP000094527"/>
    </source>
</evidence>
<sequence length="119" mass="13569">MSKYAKKDRLAEGIFAIFMLTWFVTRLGIYPFYCLIPRSQLPVHISSRILDVGGIANYPSNSSRVLTYFVVKVVVNIFTSKRRKEINEVAQSLEARSARRRGYSSQKDTPMLSSTSNLN</sequence>
<keyword evidence="2" id="KW-1133">Transmembrane helix</keyword>
<evidence type="ECO:0000256" key="2">
    <source>
        <dbReference type="SAM" id="Phobius"/>
    </source>
</evidence>
<dbReference type="OrthoDB" id="537032at2759"/>
<feature type="region of interest" description="Disordered" evidence="1">
    <location>
        <begin position="96"/>
        <end position="119"/>
    </location>
</feature>
<dbReference type="EMBL" id="LJIJ01008331">
    <property type="protein sequence ID" value="ODM86545.1"/>
    <property type="molecule type" value="Genomic_DNA"/>
</dbReference>
<protein>
    <submittedName>
        <fullName evidence="3">Ceramide synthase 5</fullName>
    </submittedName>
</protein>
<dbReference type="AlphaFoldDB" id="A0A1D2M0Q6"/>
<evidence type="ECO:0000256" key="1">
    <source>
        <dbReference type="SAM" id="MobiDB-lite"/>
    </source>
</evidence>
<feature type="compositionally biased region" description="Polar residues" evidence="1">
    <location>
        <begin position="103"/>
        <end position="119"/>
    </location>
</feature>
<keyword evidence="2" id="KW-0472">Membrane</keyword>
<feature type="transmembrane region" description="Helical" evidence="2">
    <location>
        <begin position="12"/>
        <end position="33"/>
    </location>
</feature>
<organism evidence="3 4">
    <name type="scientific">Orchesella cincta</name>
    <name type="common">Springtail</name>
    <name type="synonym">Podura cincta</name>
    <dbReference type="NCBI Taxonomy" id="48709"/>
    <lineage>
        <taxon>Eukaryota</taxon>
        <taxon>Metazoa</taxon>
        <taxon>Ecdysozoa</taxon>
        <taxon>Arthropoda</taxon>
        <taxon>Hexapoda</taxon>
        <taxon>Collembola</taxon>
        <taxon>Entomobryomorpha</taxon>
        <taxon>Entomobryoidea</taxon>
        <taxon>Orchesellidae</taxon>
        <taxon>Orchesellinae</taxon>
        <taxon>Orchesella</taxon>
    </lineage>
</organism>
<gene>
    <name evidence="3" type="ORF">Ocin01_20137</name>
</gene>